<dbReference type="SUPFAM" id="SSF50447">
    <property type="entry name" value="Translation proteins"/>
    <property type="match status" value="1"/>
</dbReference>
<dbReference type="GO" id="GO:0005840">
    <property type="term" value="C:ribosome"/>
    <property type="evidence" value="ECO:0007669"/>
    <property type="project" value="InterPro"/>
</dbReference>
<feature type="domain" description="Ribosome maturation factor RimM PRC barrel" evidence="6">
    <location>
        <begin position="104"/>
        <end position="189"/>
    </location>
</feature>
<dbReference type="PANTHER" id="PTHR33692">
    <property type="entry name" value="RIBOSOME MATURATION FACTOR RIMM"/>
    <property type="match status" value="1"/>
</dbReference>
<organism evidence="7">
    <name type="scientific">mine drainage metagenome</name>
    <dbReference type="NCBI Taxonomy" id="410659"/>
    <lineage>
        <taxon>unclassified sequences</taxon>
        <taxon>metagenomes</taxon>
        <taxon>ecological metagenomes</taxon>
    </lineage>
</organism>
<dbReference type="Gene3D" id="2.40.30.60">
    <property type="entry name" value="RimM"/>
    <property type="match status" value="1"/>
</dbReference>
<dbReference type="NCBIfam" id="TIGR02273">
    <property type="entry name" value="16S_RimM"/>
    <property type="match status" value="1"/>
</dbReference>
<dbReference type="Gene3D" id="2.30.30.240">
    <property type="entry name" value="PRC-barrel domain"/>
    <property type="match status" value="1"/>
</dbReference>
<name>A0A1J5SQU1_9ZZZZ</name>
<evidence type="ECO:0000313" key="7">
    <source>
        <dbReference type="EMBL" id="OIR02438.1"/>
    </source>
</evidence>
<evidence type="ECO:0000256" key="2">
    <source>
        <dbReference type="ARBA" id="ARBA00022517"/>
    </source>
</evidence>
<dbReference type="HAMAP" id="MF_00014">
    <property type="entry name" value="Ribosome_mat_RimM"/>
    <property type="match status" value="1"/>
</dbReference>
<protein>
    <submittedName>
        <fullName evidence="7">Ribosome maturation factor RimM</fullName>
    </submittedName>
</protein>
<dbReference type="InterPro" id="IPR036976">
    <property type="entry name" value="RimM_N_sf"/>
</dbReference>
<keyword evidence="1" id="KW-0963">Cytoplasm</keyword>
<gene>
    <name evidence="7" type="primary">rimM_7</name>
    <name evidence="7" type="ORF">GALL_153890</name>
</gene>
<dbReference type="InterPro" id="IPR011033">
    <property type="entry name" value="PRC_barrel-like_sf"/>
</dbReference>
<keyword evidence="2" id="KW-0690">Ribosome biogenesis</keyword>
<evidence type="ECO:0000256" key="4">
    <source>
        <dbReference type="ARBA" id="ARBA00023186"/>
    </source>
</evidence>
<proteinExistence type="inferred from homology"/>
<dbReference type="EMBL" id="MLJW01000074">
    <property type="protein sequence ID" value="OIR02438.1"/>
    <property type="molecule type" value="Genomic_DNA"/>
</dbReference>
<dbReference type="GO" id="GO:0006364">
    <property type="term" value="P:rRNA processing"/>
    <property type="evidence" value="ECO:0007669"/>
    <property type="project" value="UniProtKB-KW"/>
</dbReference>
<dbReference type="SUPFAM" id="SSF50346">
    <property type="entry name" value="PRC-barrel domain"/>
    <property type="match status" value="1"/>
</dbReference>
<keyword evidence="3" id="KW-0698">rRNA processing</keyword>
<evidence type="ECO:0000259" key="6">
    <source>
        <dbReference type="Pfam" id="PF24986"/>
    </source>
</evidence>
<comment type="caution">
    <text evidence="7">The sequence shown here is derived from an EMBL/GenBank/DDBJ whole genome shotgun (WGS) entry which is preliminary data.</text>
</comment>
<dbReference type="AlphaFoldDB" id="A0A1J5SQU1"/>
<evidence type="ECO:0000259" key="5">
    <source>
        <dbReference type="Pfam" id="PF01782"/>
    </source>
</evidence>
<feature type="domain" description="RimM N-terminal" evidence="5">
    <location>
        <begin position="11"/>
        <end position="92"/>
    </location>
</feature>
<dbReference type="InterPro" id="IPR009000">
    <property type="entry name" value="Transl_B-barrel_sf"/>
</dbReference>
<evidence type="ECO:0000256" key="3">
    <source>
        <dbReference type="ARBA" id="ARBA00022552"/>
    </source>
</evidence>
<dbReference type="InterPro" id="IPR056792">
    <property type="entry name" value="PRC_RimM"/>
</dbReference>
<dbReference type="Pfam" id="PF01782">
    <property type="entry name" value="RimM"/>
    <property type="match status" value="1"/>
</dbReference>
<accession>A0A1J5SQU1</accession>
<dbReference type="InterPro" id="IPR002676">
    <property type="entry name" value="RimM_N"/>
</dbReference>
<sequence>MKKSTVSEMVVMGRVVAPYGVFGWLKVVPDTEAFDGLFDYDTWWLGKGDDWRELTVETAKVHNDVLLVKLDGINDRDAAFACKGKQIAVPRESLPEPEENEYYWSDLIGLRVKNQQGIDFGLIVDVFETGANDVLVIKPDAVKDIASKVVEADAAKKDKLEERLLPFIATVVLEVDIKAKTMLVDWDEDF</sequence>
<reference evidence="7" key="1">
    <citation type="submission" date="2016-10" db="EMBL/GenBank/DDBJ databases">
        <title>Sequence of Gallionella enrichment culture.</title>
        <authorList>
            <person name="Poehlein A."/>
            <person name="Muehling M."/>
            <person name="Daniel R."/>
        </authorList>
    </citation>
    <scope>NUCLEOTIDE SEQUENCE</scope>
</reference>
<dbReference type="InterPro" id="IPR011961">
    <property type="entry name" value="RimM"/>
</dbReference>
<keyword evidence="4" id="KW-0143">Chaperone</keyword>
<evidence type="ECO:0000256" key="1">
    <source>
        <dbReference type="ARBA" id="ARBA00022490"/>
    </source>
</evidence>
<dbReference type="PANTHER" id="PTHR33692:SF1">
    <property type="entry name" value="RIBOSOME MATURATION FACTOR RIMM"/>
    <property type="match status" value="1"/>
</dbReference>
<dbReference type="GO" id="GO:0043022">
    <property type="term" value="F:ribosome binding"/>
    <property type="evidence" value="ECO:0007669"/>
    <property type="project" value="InterPro"/>
</dbReference>
<dbReference type="Pfam" id="PF24986">
    <property type="entry name" value="PRC_RimM"/>
    <property type="match status" value="1"/>
</dbReference>